<dbReference type="GeneID" id="4393056"/>
<dbReference type="InParanoid" id="Q2H241"/>
<accession>Q2H241</accession>
<evidence type="ECO:0000313" key="2">
    <source>
        <dbReference type="Proteomes" id="UP000001056"/>
    </source>
</evidence>
<dbReference type="EMBL" id="CH408032">
    <property type="protein sequence ID" value="EAQ87536.1"/>
    <property type="molecule type" value="Genomic_DNA"/>
</dbReference>
<reference evidence="2" key="1">
    <citation type="journal article" date="2015" name="Genome Announc.">
        <title>Draft genome sequence of the cellulolytic fungus Chaetomium globosum.</title>
        <authorList>
            <person name="Cuomo C.A."/>
            <person name="Untereiner W.A."/>
            <person name="Ma L.-J."/>
            <person name="Grabherr M."/>
            <person name="Birren B.W."/>
        </authorList>
    </citation>
    <scope>NUCLEOTIDE SEQUENCE [LARGE SCALE GENOMIC DNA]</scope>
    <source>
        <strain evidence="2">ATCC 6205 / CBS 148.51 / DSM 1962 / NBRC 6347 / NRRL 1970</strain>
    </source>
</reference>
<dbReference type="RefSeq" id="XP_001223369.1">
    <property type="nucleotide sequence ID" value="XM_001223368.1"/>
</dbReference>
<dbReference type="VEuPathDB" id="FungiDB:CHGG_04155"/>
<keyword evidence="2" id="KW-1185">Reference proteome</keyword>
<organism evidence="1 2">
    <name type="scientific">Chaetomium globosum (strain ATCC 6205 / CBS 148.51 / DSM 1962 / NBRC 6347 / NRRL 1970)</name>
    <name type="common">Soil fungus</name>
    <dbReference type="NCBI Taxonomy" id="306901"/>
    <lineage>
        <taxon>Eukaryota</taxon>
        <taxon>Fungi</taxon>
        <taxon>Dikarya</taxon>
        <taxon>Ascomycota</taxon>
        <taxon>Pezizomycotina</taxon>
        <taxon>Sordariomycetes</taxon>
        <taxon>Sordariomycetidae</taxon>
        <taxon>Sordariales</taxon>
        <taxon>Chaetomiaceae</taxon>
        <taxon>Chaetomium</taxon>
    </lineage>
</organism>
<protein>
    <recommendedName>
        <fullName evidence="3">Prion-inhibition and propagation HeLo domain-containing protein</fullName>
    </recommendedName>
</protein>
<name>Q2H241_CHAGB</name>
<evidence type="ECO:0008006" key="3">
    <source>
        <dbReference type="Google" id="ProtNLM"/>
    </source>
</evidence>
<dbReference type="AlphaFoldDB" id="Q2H241"/>
<sequence>MADRVSIAAAIAGLLPVVNDPHGLPEQELQGFAGARPLLAWGILQQLVLLLQTLTNPEKLKSRYGILVEKLGSLHRPEDIAIEMNNISDYLYTIDSRFSSKDLGKFEECRLRLLGLLQSIRLTLWGGSTEMEELIERLREFNRNLQLFTAPDTRDVVKRLVFQLAVKDVGRDIDRTKRLEEAATYEAKHSIDDGERQSYDDIAKFVNFAMAVQASDAKMSGKKIFRLDDFSFDAPYYLDKNATLARLFDYPTKYQSRLVLVEWVSTGRGGSRTNNSILEALDEAKVTWYILHAVKPEKLLLPATIGIIFDESSPGTIGIVFQLPSHIRGNLPTKPVLGRPGHPDGRVVRSPKTIAAQRMPTSLRQLILEREPKGIDLGIRFQIAKRLLDAVHLMHTARFTHSEDGARHTKERRVCLDGVDPMVTPAISRPRGQSRLDELFCRIEATSIRREILCKPNTVPMSAHFVPSSFVDGSSAGTRAGPWTTGTRTRTISFRPPIVIFSRNAPPPSAWEWE</sequence>
<proteinExistence type="predicted"/>
<evidence type="ECO:0000313" key="1">
    <source>
        <dbReference type="EMBL" id="EAQ87536.1"/>
    </source>
</evidence>
<dbReference type="OrthoDB" id="1911848at2759"/>
<dbReference type="HOGENOM" id="CLU_529956_0_0_1"/>
<dbReference type="Proteomes" id="UP000001056">
    <property type="component" value="Unassembled WGS sequence"/>
</dbReference>
<gene>
    <name evidence="1" type="ORF">CHGG_04155</name>
</gene>